<name>A0A6A4IHZ3_APOLU</name>
<accession>A0A6A4IHZ3</accession>
<evidence type="ECO:0000313" key="2">
    <source>
        <dbReference type="Proteomes" id="UP000466442"/>
    </source>
</evidence>
<keyword evidence="2" id="KW-1185">Reference proteome</keyword>
<protein>
    <submittedName>
        <fullName evidence="1">Uncharacterized protein</fullName>
    </submittedName>
</protein>
<dbReference type="EMBL" id="WIXP02000013">
    <property type="protein sequence ID" value="KAF6200859.1"/>
    <property type="molecule type" value="Genomic_DNA"/>
</dbReference>
<comment type="caution">
    <text evidence="1">The sequence shown here is derived from an EMBL/GenBank/DDBJ whole genome shotgun (WGS) entry which is preliminary data.</text>
</comment>
<proteinExistence type="predicted"/>
<dbReference type="AlphaFoldDB" id="A0A6A4IHZ3"/>
<evidence type="ECO:0000313" key="1">
    <source>
        <dbReference type="EMBL" id="KAF6200859.1"/>
    </source>
</evidence>
<gene>
    <name evidence="1" type="ORF">GE061_005306</name>
</gene>
<sequence length="81" mass="8692">MSSGGRRQISIFTLTNSVECDGSGDGLRGPPSTNLTSSTLQIFDDLKQKCLQWSWRTIALIGGGTIGSAVLFRLMSNSKIL</sequence>
<organism evidence="1 2">
    <name type="scientific">Apolygus lucorum</name>
    <name type="common">Small green plant bug</name>
    <name type="synonym">Lygocoris lucorum</name>
    <dbReference type="NCBI Taxonomy" id="248454"/>
    <lineage>
        <taxon>Eukaryota</taxon>
        <taxon>Metazoa</taxon>
        <taxon>Ecdysozoa</taxon>
        <taxon>Arthropoda</taxon>
        <taxon>Hexapoda</taxon>
        <taxon>Insecta</taxon>
        <taxon>Pterygota</taxon>
        <taxon>Neoptera</taxon>
        <taxon>Paraneoptera</taxon>
        <taxon>Hemiptera</taxon>
        <taxon>Heteroptera</taxon>
        <taxon>Panheteroptera</taxon>
        <taxon>Cimicomorpha</taxon>
        <taxon>Miridae</taxon>
        <taxon>Mirini</taxon>
        <taxon>Apolygus</taxon>
    </lineage>
</organism>
<reference evidence="1" key="1">
    <citation type="journal article" date="2021" name="Mol. Ecol. Resour.">
        <title>Apolygus lucorum genome provides insights into omnivorousness and mesophyll feeding.</title>
        <authorList>
            <person name="Liu Y."/>
            <person name="Liu H."/>
            <person name="Wang H."/>
            <person name="Huang T."/>
            <person name="Liu B."/>
            <person name="Yang B."/>
            <person name="Yin L."/>
            <person name="Li B."/>
            <person name="Zhang Y."/>
            <person name="Zhang S."/>
            <person name="Jiang F."/>
            <person name="Zhang X."/>
            <person name="Ren Y."/>
            <person name="Wang B."/>
            <person name="Wang S."/>
            <person name="Lu Y."/>
            <person name="Wu K."/>
            <person name="Fan W."/>
            <person name="Wang G."/>
        </authorList>
    </citation>
    <scope>NUCLEOTIDE SEQUENCE</scope>
    <source>
        <strain evidence="1">12Hb</strain>
    </source>
</reference>
<dbReference type="Proteomes" id="UP000466442">
    <property type="component" value="Unassembled WGS sequence"/>
</dbReference>